<dbReference type="SUPFAM" id="SSF53474">
    <property type="entry name" value="alpha/beta-Hydrolases"/>
    <property type="match status" value="1"/>
</dbReference>
<dbReference type="InterPro" id="IPR000073">
    <property type="entry name" value="AB_hydrolase_1"/>
</dbReference>
<keyword evidence="3" id="KW-1185">Reference proteome</keyword>
<evidence type="ECO:0000313" key="3">
    <source>
        <dbReference type="Proteomes" id="UP000609121"/>
    </source>
</evidence>
<dbReference type="AlphaFoldDB" id="A0A8J6YT42"/>
<dbReference type="Gene3D" id="3.40.50.1820">
    <property type="entry name" value="alpha/beta hydrolase"/>
    <property type="match status" value="1"/>
</dbReference>
<name>A0A8J6YT42_9RHOB</name>
<dbReference type="GO" id="GO:0016787">
    <property type="term" value="F:hydrolase activity"/>
    <property type="evidence" value="ECO:0007669"/>
    <property type="project" value="UniProtKB-KW"/>
</dbReference>
<sequence length="303" mass="31448">MPVRRVPAALAWRDPGVPGIEALEPWLAAREAAVPGLRPGAAKAVLWAGRRAERTALSLVYLHGFSAAAPELRPLPDLVAAALGANLHFARLAGHGSTGPAMAGAGLADWADNLAEAIAIGRRIGGKVIVMGSSMGGALATLAALDPAHGRDVAGLMLIAPAYRLRGAGARALTAPLASVWGRRLLRGTRTVPPRGPRHGAAWTLDYPMVSLLPLGALVGHVGRADFRRARIPAAFAFADADRIVDARAIRRAAAEWGAPARLLPRVMGPQDDIASHVIAGDILSPGQTAPLARDLACWARGL</sequence>
<keyword evidence="2" id="KW-0378">Hydrolase</keyword>
<gene>
    <name evidence="2" type="ORF">ICN82_10775</name>
</gene>
<proteinExistence type="predicted"/>
<comment type="caution">
    <text evidence="2">The sequence shown here is derived from an EMBL/GenBank/DDBJ whole genome shotgun (WGS) entry which is preliminary data.</text>
</comment>
<dbReference type="Pfam" id="PF12697">
    <property type="entry name" value="Abhydrolase_6"/>
    <property type="match status" value="1"/>
</dbReference>
<dbReference type="EMBL" id="JACVXA010000030">
    <property type="protein sequence ID" value="MBE3638688.1"/>
    <property type="molecule type" value="Genomic_DNA"/>
</dbReference>
<dbReference type="RefSeq" id="WP_193182558.1">
    <property type="nucleotide sequence ID" value="NZ_JACVXA010000030.1"/>
</dbReference>
<organism evidence="2 3">
    <name type="scientific">Mangrovicoccus algicola</name>
    <dbReference type="NCBI Taxonomy" id="2771008"/>
    <lineage>
        <taxon>Bacteria</taxon>
        <taxon>Pseudomonadati</taxon>
        <taxon>Pseudomonadota</taxon>
        <taxon>Alphaproteobacteria</taxon>
        <taxon>Rhodobacterales</taxon>
        <taxon>Paracoccaceae</taxon>
        <taxon>Mangrovicoccus</taxon>
    </lineage>
</organism>
<dbReference type="InterPro" id="IPR029058">
    <property type="entry name" value="AB_hydrolase_fold"/>
</dbReference>
<feature type="domain" description="AB hydrolase-1" evidence="1">
    <location>
        <begin position="59"/>
        <end position="261"/>
    </location>
</feature>
<protein>
    <submittedName>
        <fullName evidence="2">Alpha/beta hydrolase</fullName>
    </submittedName>
</protein>
<reference evidence="2" key="1">
    <citation type="submission" date="2020-09" db="EMBL/GenBank/DDBJ databases">
        <title>A novel bacterium of genus Mangrovicoccus, isolated from South China Sea.</title>
        <authorList>
            <person name="Huang H."/>
            <person name="Mo K."/>
            <person name="Hu Y."/>
        </authorList>
    </citation>
    <scope>NUCLEOTIDE SEQUENCE</scope>
    <source>
        <strain evidence="2">HB182678</strain>
    </source>
</reference>
<evidence type="ECO:0000259" key="1">
    <source>
        <dbReference type="Pfam" id="PF12697"/>
    </source>
</evidence>
<accession>A0A8J6YT42</accession>
<dbReference type="Proteomes" id="UP000609121">
    <property type="component" value="Unassembled WGS sequence"/>
</dbReference>
<evidence type="ECO:0000313" key="2">
    <source>
        <dbReference type="EMBL" id="MBE3638688.1"/>
    </source>
</evidence>